<dbReference type="Gene3D" id="3.60.10.10">
    <property type="entry name" value="Endonuclease/exonuclease/phosphatase"/>
    <property type="match status" value="1"/>
</dbReference>
<dbReference type="InterPro" id="IPR043128">
    <property type="entry name" value="Rev_trsase/Diguanyl_cyclase"/>
</dbReference>
<dbReference type="Proteomes" id="UP001549920">
    <property type="component" value="Unassembled WGS sequence"/>
</dbReference>
<dbReference type="InterPro" id="IPR036691">
    <property type="entry name" value="Endo/exonu/phosph_ase_sf"/>
</dbReference>
<dbReference type="Gene3D" id="3.30.70.270">
    <property type="match status" value="1"/>
</dbReference>
<comment type="caution">
    <text evidence="3">The sequence shown here is derived from an EMBL/GenBank/DDBJ whole genome shotgun (WGS) entry which is preliminary data.</text>
</comment>
<evidence type="ECO:0000256" key="1">
    <source>
        <dbReference type="SAM" id="MobiDB-lite"/>
    </source>
</evidence>
<evidence type="ECO:0000259" key="2">
    <source>
        <dbReference type="PROSITE" id="PS50878"/>
    </source>
</evidence>
<dbReference type="PANTHER" id="PTHR19446">
    <property type="entry name" value="REVERSE TRANSCRIPTASES"/>
    <property type="match status" value="1"/>
</dbReference>
<reference evidence="3 4" key="1">
    <citation type="submission" date="2024-06" db="EMBL/GenBank/DDBJ databases">
        <title>A chromosome-level genome assembly of beet webworm, Loxostege sticticalis.</title>
        <authorList>
            <person name="Zhang Y."/>
        </authorList>
    </citation>
    <scope>NUCLEOTIDE SEQUENCE [LARGE SCALE GENOMIC DNA]</scope>
    <source>
        <strain evidence="3">AQ026</strain>
        <tissue evidence="3">Whole body</tissue>
    </source>
</reference>
<proteinExistence type="predicted"/>
<dbReference type="PROSITE" id="PS50878">
    <property type="entry name" value="RT_POL"/>
    <property type="match status" value="1"/>
</dbReference>
<dbReference type="SUPFAM" id="SSF56672">
    <property type="entry name" value="DNA/RNA polymerases"/>
    <property type="match status" value="1"/>
</dbReference>
<gene>
    <name evidence="3" type="ORF">ABMA27_014475</name>
</gene>
<organism evidence="3 4">
    <name type="scientific">Loxostege sticticalis</name>
    <name type="common">Beet webworm moth</name>
    <dbReference type="NCBI Taxonomy" id="481309"/>
    <lineage>
        <taxon>Eukaryota</taxon>
        <taxon>Metazoa</taxon>
        <taxon>Ecdysozoa</taxon>
        <taxon>Arthropoda</taxon>
        <taxon>Hexapoda</taxon>
        <taxon>Insecta</taxon>
        <taxon>Pterygota</taxon>
        <taxon>Neoptera</taxon>
        <taxon>Endopterygota</taxon>
        <taxon>Lepidoptera</taxon>
        <taxon>Glossata</taxon>
        <taxon>Ditrysia</taxon>
        <taxon>Pyraloidea</taxon>
        <taxon>Crambidae</taxon>
        <taxon>Pyraustinae</taxon>
        <taxon>Loxostege</taxon>
    </lineage>
</organism>
<dbReference type="InterPro" id="IPR000477">
    <property type="entry name" value="RT_dom"/>
</dbReference>
<keyword evidence="4" id="KW-1185">Reference proteome</keyword>
<feature type="compositionally biased region" description="Polar residues" evidence="1">
    <location>
        <begin position="15"/>
        <end position="32"/>
    </location>
</feature>
<dbReference type="Pfam" id="PF03372">
    <property type="entry name" value="Exo_endo_phos"/>
    <property type="match status" value="1"/>
</dbReference>
<dbReference type="EMBL" id="JBEUOH010000006">
    <property type="protein sequence ID" value="KAL0892769.1"/>
    <property type="molecule type" value="Genomic_DNA"/>
</dbReference>
<dbReference type="Pfam" id="PF00078">
    <property type="entry name" value="RVT_1"/>
    <property type="match status" value="1"/>
</dbReference>
<evidence type="ECO:0000313" key="4">
    <source>
        <dbReference type="Proteomes" id="UP001549920"/>
    </source>
</evidence>
<dbReference type="InterPro" id="IPR043502">
    <property type="entry name" value="DNA/RNA_pol_sf"/>
</dbReference>
<name>A0ABR3I913_LOXSC</name>
<dbReference type="SUPFAM" id="SSF56219">
    <property type="entry name" value="DNase I-like"/>
    <property type="match status" value="1"/>
</dbReference>
<dbReference type="InterPro" id="IPR005135">
    <property type="entry name" value="Endo/exonuclease/phosphatase"/>
</dbReference>
<dbReference type="CDD" id="cd01650">
    <property type="entry name" value="RT_nLTR_like"/>
    <property type="match status" value="1"/>
</dbReference>
<sequence>MKRLLSRYCGMDRASPQNDAQTHRPTSVTSMQGLPDQGRVRLKTLVPDGNIKVRFATLNVGTLTGRTKELADLLTRRRIDFACLQETRWQGSKSRNIGEGYKLMYTGSKGGRNGVAIIISHDHLDNIVEVKRFMSAYAPQVGCPRTEKDNFWIFLDDILQEIPSNEITILGGDLNGHVGTKCEPCQRVHGGHGFGSANEEGQAIMLSAISLIGRVKNCKVIPGESITSQHRIVVVDMMFTSKTKKKKEKEPELTRWWLLKGPKMGDFRKELENLNIPEDNESDIDAVWTHLQTEILKAANTTLGRTKGGKRIPKDTWWWTETVQKALLEKKEAFKMWQTTKTNEDRDFYKLKKKEARKVVAVERSRARKELYDSLESKDGQKLIYKLAKSRNQATQDIIKSKVVIGPNGNLLYHDKDILETWHQYYDNLLNTNTNPLNSGLPSMEKNLGLIPPITPLEVETSLKKMANKKAIGPDGIPIEAWKCLGEKSILILTNLFNMMLLEANRIPNTWRLSTIVPLYKGKGSRYECNNYRGIKLMCHTMKLYERVIDSRLRMECSLSQHQYGFVPGLSTVDPTFAITMIAEEHRSKEEPLYIAFLDMEKAFDRVPRSTIWWSLRKRRIPEAYVSVVADMYEGARSFIRTAAGMTKSIPVTEGVHQGSVLSPYLFSIVLDSLTEDAQKKAAWTFIYADDVAICCNRRQDLEEALSAWREQLQAGGLVLSVKKTQYMALNIACPDPVPIVIDGQVIEQCQEYKYLGSVITESGNLDNNLQHRIAAAWLKWREQQLPLWDQHRNLIKKKLLHTNWSQLIGNLVWGNQFFLTNSMLVP</sequence>
<protein>
    <recommendedName>
        <fullName evidence="2">Reverse transcriptase domain-containing protein</fullName>
    </recommendedName>
</protein>
<feature type="region of interest" description="Disordered" evidence="1">
    <location>
        <begin position="10"/>
        <end position="34"/>
    </location>
</feature>
<accession>A0ABR3I913</accession>
<evidence type="ECO:0000313" key="3">
    <source>
        <dbReference type="EMBL" id="KAL0892769.1"/>
    </source>
</evidence>
<feature type="domain" description="Reverse transcriptase" evidence="2">
    <location>
        <begin position="500"/>
        <end position="760"/>
    </location>
</feature>